<organism evidence="2 3">
    <name type="scientific">Thalassiosira pseudonana</name>
    <name type="common">Marine diatom</name>
    <name type="synonym">Cyclotella nana</name>
    <dbReference type="NCBI Taxonomy" id="35128"/>
    <lineage>
        <taxon>Eukaryota</taxon>
        <taxon>Sar</taxon>
        <taxon>Stramenopiles</taxon>
        <taxon>Ochrophyta</taxon>
        <taxon>Bacillariophyta</taxon>
        <taxon>Coscinodiscophyceae</taxon>
        <taxon>Thalassiosirophycidae</taxon>
        <taxon>Thalassiosirales</taxon>
        <taxon>Thalassiosiraceae</taxon>
        <taxon>Thalassiosira</taxon>
    </lineage>
</organism>
<dbReference type="PaxDb" id="35128-Thaps11907"/>
<reference evidence="2 3" key="2">
    <citation type="journal article" date="2008" name="Nature">
        <title>The Phaeodactylum genome reveals the evolutionary history of diatom genomes.</title>
        <authorList>
            <person name="Bowler C."/>
            <person name="Allen A.E."/>
            <person name="Badger J.H."/>
            <person name="Grimwood J."/>
            <person name="Jabbari K."/>
            <person name="Kuo A."/>
            <person name="Maheswari U."/>
            <person name="Martens C."/>
            <person name="Maumus F."/>
            <person name="Otillar R.P."/>
            <person name="Rayko E."/>
            <person name="Salamov A."/>
            <person name="Vandepoele K."/>
            <person name="Beszteri B."/>
            <person name="Gruber A."/>
            <person name="Heijde M."/>
            <person name="Katinka M."/>
            <person name="Mock T."/>
            <person name="Valentin K."/>
            <person name="Verret F."/>
            <person name="Berges J.A."/>
            <person name="Brownlee C."/>
            <person name="Cadoret J.P."/>
            <person name="Chiovitti A."/>
            <person name="Choi C.J."/>
            <person name="Coesel S."/>
            <person name="De Martino A."/>
            <person name="Detter J.C."/>
            <person name="Durkin C."/>
            <person name="Falciatore A."/>
            <person name="Fournet J."/>
            <person name="Haruta M."/>
            <person name="Huysman M.J."/>
            <person name="Jenkins B.D."/>
            <person name="Jiroutova K."/>
            <person name="Jorgensen R.E."/>
            <person name="Joubert Y."/>
            <person name="Kaplan A."/>
            <person name="Kroger N."/>
            <person name="Kroth P.G."/>
            <person name="La Roche J."/>
            <person name="Lindquist E."/>
            <person name="Lommer M."/>
            <person name="Martin-Jezequel V."/>
            <person name="Lopez P.J."/>
            <person name="Lucas S."/>
            <person name="Mangogna M."/>
            <person name="McGinnis K."/>
            <person name="Medlin L.K."/>
            <person name="Montsant A."/>
            <person name="Oudot-Le Secq M.P."/>
            <person name="Napoli C."/>
            <person name="Obornik M."/>
            <person name="Parker M.S."/>
            <person name="Petit J.L."/>
            <person name="Porcel B.M."/>
            <person name="Poulsen N."/>
            <person name="Robison M."/>
            <person name="Rychlewski L."/>
            <person name="Rynearson T.A."/>
            <person name="Schmutz J."/>
            <person name="Shapiro H."/>
            <person name="Siaut M."/>
            <person name="Stanley M."/>
            <person name="Sussman M.R."/>
            <person name="Taylor A.R."/>
            <person name="Vardi A."/>
            <person name="von Dassow P."/>
            <person name="Vyverman W."/>
            <person name="Willis A."/>
            <person name="Wyrwicz L.S."/>
            <person name="Rokhsar D.S."/>
            <person name="Weissenbach J."/>
            <person name="Armbrust E.V."/>
            <person name="Green B.R."/>
            <person name="Van de Peer Y."/>
            <person name="Grigoriev I.V."/>
        </authorList>
    </citation>
    <scope>NUCLEOTIDE SEQUENCE [LARGE SCALE GENOMIC DNA]</scope>
    <source>
        <strain evidence="2 3">CCMP1335</strain>
    </source>
</reference>
<dbReference type="AlphaFoldDB" id="B8CFW8"/>
<sequence length="440" mass="48192">MGDDKAVASAWVTLERLLRVDKEVVGASSGVSISVCLSSRATSSSTAASDEHHGQLDDSTPLLSSSSYFVDHTIIDKIASWIGRWPPSILDGGRGGSHVQYQHRYRFEGSIDDEAVHSSSNLNFCCNGVSMMNCDGCDYTCNNKYSAQEEDTHYHEQAIQHTKQAIIDHRIDGASLEHLTIPNMVQLVGIPFGLAVQLKMHLDDLFASTGGAGGGGALNGMRRVGELPSWYESDMHNLTYFDVHAASGISRGKVNDEQMNTEDDEYNNTMPEHAQKIMQDRFGITLPTLRSQDDSQHGGFASEEGSAPQYVSSNHTATVHEVDGSTDTDSVQVQQNNLNMEELLKSMPPQVRAVAARRSDLVLKLLSKKQQPTQQLHLDTTTHSSLEPIAKMELPLTASTGMETTSLSSMVMERSGNVYLESTTPARKRNSTLTRKVLAY</sequence>
<name>B8CFW8_THAPS</name>
<keyword evidence="3" id="KW-1185">Reference proteome</keyword>
<evidence type="ECO:0000313" key="2">
    <source>
        <dbReference type="EMBL" id="EED87871.1"/>
    </source>
</evidence>
<dbReference type="EMBL" id="CM000653">
    <property type="protein sequence ID" value="EED87871.1"/>
    <property type="molecule type" value="Genomic_DNA"/>
</dbReference>
<feature type="region of interest" description="Disordered" evidence="1">
    <location>
        <begin position="291"/>
        <end position="310"/>
    </location>
</feature>
<dbReference type="InParanoid" id="B8CFW8"/>
<reference evidence="2 3" key="1">
    <citation type="journal article" date="2004" name="Science">
        <title>The genome of the diatom Thalassiosira pseudonana: ecology, evolution, and metabolism.</title>
        <authorList>
            <person name="Armbrust E.V."/>
            <person name="Berges J.A."/>
            <person name="Bowler C."/>
            <person name="Green B.R."/>
            <person name="Martinez D."/>
            <person name="Putnam N.H."/>
            <person name="Zhou S."/>
            <person name="Allen A.E."/>
            <person name="Apt K.E."/>
            <person name="Bechner M."/>
            <person name="Brzezinski M.A."/>
            <person name="Chaal B.K."/>
            <person name="Chiovitti A."/>
            <person name="Davis A.K."/>
            <person name="Demarest M.S."/>
            <person name="Detter J.C."/>
            <person name="Glavina T."/>
            <person name="Goodstein D."/>
            <person name="Hadi M.Z."/>
            <person name="Hellsten U."/>
            <person name="Hildebrand M."/>
            <person name="Jenkins B.D."/>
            <person name="Jurka J."/>
            <person name="Kapitonov V.V."/>
            <person name="Kroger N."/>
            <person name="Lau W.W."/>
            <person name="Lane T.W."/>
            <person name="Larimer F.W."/>
            <person name="Lippmeier J.C."/>
            <person name="Lucas S."/>
            <person name="Medina M."/>
            <person name="Montsant A."/>
            <person name="Obornik M."/>
            <person name="Parker M.S."/>
            <person name="Palenik B."/>
            <person name="Pazour G.J."/>
            <person name="Richardson P.M."/>
            <person name="Rynearson T.A."/>
            <person name="Saito M.A."/>
            <person name="Schwartz D.C."/>
            <person name="Thamatrakoln K."/>
            <person name="Valentin K."/>
            <person name="Vardi A."/>
            <person name="Wilkerson F.P."/>
            <person name="Rokhsar D.S."/>
        </authorList>
    </citation>
    <scope>NUCLEOTIDE SEQUENCE [LARGE SCALE GENOMIC DNA]</scope>
    <source>
        <strain evidence="2 3">CCMP1335</strain>
    </source>
</reference>
<evidence type="ECO:0000313" key="3">
    <source>
        <dbReference type="Proteomes" id="UP000001449"/>
    </source>
</evidence>
<proteinExistence type="predicted"/>
<gene>
    <name evidence="2" type="ORF">THAPSDRAFT_11907</name>
</gene>
<dbReference type="Proteomes" id="UP000001449">
    <property type="component" value="Chromosome 22"/>
</dbReference>
<accession>B8CFW8</accession>
<dbReference type="eggNOG" id="ENOG502QZ5D">
    <property type="taxonomic scope" value="Eukaryota"/>
</dbReference>
<protein>
    <submittedName>
        <fullName evidence="2">Uncharacterized protein</fullName>
    </submittedName>
</protein>
<dbReference type="GeneID" id="7449417"/>
<evidence type="ECO:0000256" key="1">
    <source>
        <dbReference type="SAM" id="MobiDB-lite"/>
    </source>
</evidence>
<dbReference type="KEGG" id="tps:THAPSDRAFT_11907"/>
<dbReference type="HOGENOM" id="CLU_623333_0_0_1"/>
<dbReference type="RefSeq" id="XP_002295091.1">
    <property type="nucleotide sequence ID" value="XM_002295055.1"/>
</dbReference>